<dbReference type="InterPro" id="IPR050155">
    <property type="entry name" value="HAD-like_hydrolase_sf"/>
</dbReference>
<comment type="function">
    <text evidence="10">Specifically catalyzes the dephosphorylation of 2-phosphoglycolate. Is involved in the dissimilation of the intracellular 2-phosphoglycolate formed during the DNA repair of 3'-phosphoglycolate ends, a major class of DNA lesions induced by oxidative stress.</text>
</comment>
<comment type="catalytic activity">
    <reaction evidence="1 10">
        <text>2-phosphoglycolate + H2O = glycolate + phosphate</text>
        <dbReference type="Rhea" id="RHEA:14369"/>
        <dbReference type="ChEBI" id="CHEBI:15377"/>
        <dbReference type="ChEBI" id="CHEBI:29805"/>
        <dbReference type="ChEBI" id="CHEBI:43474"/>
        <dbReference type="ChEBI" id="CHEBI:58033"/>
        <dbReference type="EC" id="3.1.3.18"/>
    </reaction>
</comment>
<dbReference type="KEGG" id="parb:CJU94_30985"/>
<evidence type="ECO:0000256" key="10">
    <source>
        <dbReference type="HAMAP-Rule" id="MF_00495"/>
    </source>
</evidence>
<keyword evidence="7 10" id="KW-0378">Hydrolase</keyword>
<dbReference type="InterPro" id="IPR006439">
    <property type="entry name" value="HAD-SF_hydro_IA"/>
</dbReference>
<dbReference type="Gene3D" id="1.10.150.240">
    <property type="entry name" value="Putative phosphatase, domain 2"/>
    <property type="match status" value="1"/>
</dbReference>
<keyword evidence="8 10" id="KW-0460">Magnesium</keyword>
<dbReference type="InterPro" id="IPR036412">
    <property type="entry name" value="HAD-like_sf"/>
</dbReference>
<dbReference type="GO" id="GO:0005829">
    <property type="term" value="C:cytosol"/>
    <property type="evidence" value="ECO:0007669"/>
    <property type="project" value="TreeGrafter"/>
</dbReference>
<dbReference type="HAMAP" id="MF_00495">
    <property type="entry name" value="GPH_hydrolase_bact"/>
    <property type="match status" value="1"/>
</dbReference>
<reference evidence="11 12" key="1">
    <citation type="submission" date="2017-08" db="EMBL/GenBank/DDBJ databases">
        <title>Identification and genetic characteristics of simultaneous BTEX- and naphthalene-degrading Paraburkholderia sp. BN5 isolated from petroleum-contaminated soil.</title>
        <authorList>
            <person name="Lee Y."/>
            <person name="Jeon C.O."/>
        </authorList>
    </citation>
    <scope>NUCLEOTIDE SEQUENCE [LARGE SCALE GENOMIC DNA]</scope>
    <source>
        <strain evidence="11 12">BN5</strain>
    </source>
</reference>
<feature type="active site" description="Nucleophile" evidence="10">
    <location>
        <position position="18"/>
    </location>
</feature>
<evidence type="ECO:0000256" key="1">
    <source>
        <dbReference type="ARBA" id="ARBA00000830"/>
    </source>
</evidence>
<feature type="binding site" evidence="10">
    <location>
        <position position="20"/>
    </location>
    <ligand>
        <name>Mg(2+)</name>
        <dbReference type="ChEBI" id="CHEBI:18420"/>
    </ligand>
</feature>
<evidence type="ECO:0000256" key="6">
    <source>
        <dbReference type="ARBA" id="ARBA00022723"/>
    </source>
</evidence>
<dbReference type="PANTHER" id="PTHR43434:SF1">
    <property type="entry name" value="PHOSPHOGLYCOLATE PHOSPHATASE"/>
    <property type="match status" value="1"/>
</dbReference>
<dbReference type="SFLD" id="SFLDG01129">
    <property type="entry name" value="C1.5:_HAD__Beta-PGM__Phosphata"/>
    <property type="match status" value="1"/>
</dbReference>
<evidence type="ECO:0000313" key="12">
    <source>
        <dbReference type="Proteomes" id="UP000215158"/>
    </source>
</evidence>
<sequence>MQQKSPVTGMRSQAVLIDLDGTMVDTAPDIVEAVRQMLGEFGTAPLPFATVSGFIGKGVANLVRRSLEAAGLDRRVDASHALDVFHRHYAQTNGRLGRVFPHVGSGLSELQRLGYRLACVTNKPKELAAPLLLATGLARYLDVLVAGDSIARMKPDPEPLWHACRLLGVEPEHSVLVGDSPVDVRAARAAGLPVFIVSYGYAGPGGPAALECDGLIDSLAAMPAILAARGA</sequence>
<feature type="binding site" evidence="10">
    <location>
        <position position="179"/>
    </location>
    <ligand>
        <name>Mg(2+)</name>
        <dbReference type="ChEBI" id="CHEBI:18420"/>
    </ligand>
</feature>
<gene>
    <name evidence="11" type="primary">gph</name>
    <name evidence="11" type="ORF">CJU94_30985</name>
</gene>
<dbReference type="InterPro" id="IPR023198">
    <property type="entry name" value="PGP-like_dom2"/>
</dbReference>
<dbReference type="NCBIfam" id="TIGR01509">
    <property type="entry name" value="HAD-SF-IA-v3"/>
    <property type="match status" value="1"/>
</dbReference>
<dbReference type="GO" id="GO:0046872">
    <property type="term" value="F:metal ion binding"/>
    <property type="evidence" value="ECO:0007669"/>
    <property type="project" value="UniProtKB-KW"/>
</dbReference>
<dbReference type="EC" id="3.1.3.18" evidence="5 10"/>
<dbReference type="EMBL" id="CP022990">
    <property type="protein sequence ID" value="ASW02490.1"/>
    <property type="molecule type" value="Genomic_DNA"/>
</dbReference>
<dbReference type="SFLD" id="SFLDG01135">
    <property type="entry name" value="C1.5.6:_HAD__Beta-PGM__Phospha"/>
    <property type="match status" value="1"/>
</dbReference>
<keyword evidence="9 10" id="KW-0119">Carbohydrate metabolism</keyword>
<comment type="cofactor">
    <cofactor evidence="2 10">
        <name>Mg(2+)</name>
        <dbReference type="ChEBI" id="CHEBI:18420"/>
    </cofactor>
</comment>
<dbReference type="SUPFAM" id="SSF56784">
    <property type="entry name" value="HAD-like"/>
    <property type="match status" value="1"/>
</dbReference>
<dbReference type="PANTHER" id="PTHR43434">
    <property type="entry name" value="PHOSPHOGLYCOLATE PHOSPHATASE"/>
    <property type="match status" value="1"/>
</dbReference>
<dbReference type="GO" id="GO:0006281">
    <property type="term" value="P:DNA repair"/>
    <property type="evidence" value="ECO:0007669"/>
    <property type="project" value="TreeGrafter"/>
</dbReference>
<dbReference type="AlphaFoldDB" id="A0A248VVV2"/>
<keyword evidence="6 10" id="KW-0479">Metal-binding</keyword>
<dbReference type="GO" id="GO:0046295">
    <property type="term" value="P:glycolate biosynthetic process"/>
    <property type="evidence" value="ECO:0007669"/>
    <property type="project" value="UniProtKB-UniRule"/>
</dbReference>
<feature type="binding site" evidence="10">
    <location>
        <position position="18"/>
    </location>
    <ligand>
        <name>Mg(2+)</name>
        <dbReference type="ChEBI" id="CHEBI:18420"/>
    </ligand>
</feature>
<dbReference type="GO" id="GO:0005975">
    <property type="term" value="P:carbohydrate metabolic process"/>
    <property type="evidence" value="ECO:0007669"/>
    <property type="project" value="InterPro"/>
</dbReference>
<comment type="similarity">
    <text evidence="4 10">Belongs to the HAD-like hydrolase superfamily. CbbY/CbbZ/Gph/YieH family.</text>
</comment>
<organism evidence="11 12">
    <name type="scientific">Paraburkholderia aromaticivorans</name>
    <dbReference type="NCBI Taxonomy" id="2026199"/>
    <lineage>
        <taxon>Bacteria</taxon>
        <taxon>Pseudomonadati</taxon>
        <taxon>Pseudomonadota</taxon>
        <taxon>Betaproteobacteria</taxon>
        <taxon>Burkholderiales</taxon>
        <taxon>Burkholderiaceae</taxon>
        <taxon>Paraburkholderia</taxon>
    </lineage>
</organism>
<dbReference type="GO" id="GO:0008967">
    <property type="term" value="F:phosphoglycolate phosphatase activity"/>
    <property type="evidence" value="ECO:0007669"/>
    <property type="project" value="UniProtKB-UniRule"/>
</dbReference>
<dbReference type="UniPathway" id="UPA00865">
    <property type="reaction ID" value="UER00834"/>
</dbReference>
<evidence type="ECO:0000256" key="5">
    <source>
        <dbReference type="ARBA" id="ARBA00013078"/>
    </source>
</evidence>
<dbReference type="Gene3D" id="3.40.50.1000">
    <property type="entry name" value="HAD superfamily/HAD-like"/>
    <property type="match status" value="1"/>
</dbReference>
<dbReference type="InterPro" id="IPR023214">
    <property type="entry name" value="HAD_sf"/>
</dbReference>
<dbReference type="OrthoDB" id="9807630at2"/>
<evidence type="ECO:0000256" key="7">
    <source>
        <dbReference type="ARBA" id="ARBA00022801"/>
    </source>
</evidence>
<evidence type="ECO:0000256" key="9">
    <source>
        <dbReference type="ARBA" id="ARBA00023277"/>
    </source>
</evidence>
<evidence type="ECO:0000313" key="11">
    <source>
        <dbReference type="EMBL" id="ASW02490.1"/>
    </source>
</evidence>
<dbReference type="Pfam" id="PF13419">
    <property type="entry name" value="HAD_2"/>
    <property type="match status" value="1"/>
</dbReference>
<dbReference type="NCBIfam" id="TIGR01449">
    <property type="entry name" value="PGP_bact"/>
    <property type="match status" value="1"/>
</dbReference>
<evidence type="ECO:0000256" key="3">
    <source>
        <dbReference type="ARBA" id="ARBA00004818"/>
    </source>
</evidence>
<dbReference type="NCBIfam" id="TIGR01549">
    <property type="entry name" value="HAD-SF-IA-v1"/>
    <property type="match status" value="1"/>
</dbReference>
<dbReference type="Proteomes" id="UP000215158">
    <property type="component" value="Chromosome 2"/>
</dbReference>
<dbReference type="InterPro" id="IPR037512">
    <property type="entry name" value="PGPase_prok"/>
</dbReference>
<protein>
    <recommendedName>
        <fullName evidence="5 10">Phosphoglycolate phosphatase</fullName>
        <shortName evidence="10">PGP</shortName>
        <shortName evidence="10">PGPase</shortName>
        <ecNumber evidence="5 10">3.1.3.18</ecNumber>
    </recommendedName>
</protein>
<dbReference type="PRINTS" id="PR00413">
    <property type="entry name" value="HADHALOGNASE"/>
</dbReference>
<accession>A0A248VVV2</accession>
<proteinExistence type="inferred from homology"/>
<evidence type="ECO:0000256" key="4">
    <source>
        <dbReference type="ARBA" id="ARBA00006171"/>
    </source>
</evidence>
<evidence type="ECO:0000256" key="2">
    <source>
        <dbReference type="ARBA" id="ARBA00001946"/>
    </source>
</evidence>
<dbReference type="InterPro" id="IPR041492">
    <property type="entry name" value="HAD_2"/>
</dbReference>
<name>A0A248VVV2_9BURK</name>
<evidence type="ECO:0000256" key="8">
    <source>
        <dbReference type="ARBA" id="ARBA00022842"/>
    </source>
</evidence>
<comment type="pathway">
    <text evidence="3 10">Organic acid metabolism; glycolate biosynthesis; glycolate from 2-phosphoglycolate: step 1/1.</text>
</comment>
<dbReference type="SFLD" id="SFLDS00003">
    <property type="entry name" value="Haloacid_Dehalogenase"/>
    <property type="match status" value="1"/>
</dbReference>
<keyword evidence="12" id="KW-1185">Reference proteome</keyword>